<dbReference type="Pfam" id="PF25355">
    <property type="entry name" value="DUF7882"/>
    <property type="match status" value="1"/>
</dbReference>
<evidence type="ECO:0000259" key="1">
    <source>
        <dbReference type="Pfam" id="PF25355"/>
    </source>
</evidence>
<gene>
    <name evidence="2" type="ORF">EDM22_16330</name>
</gene>
<dbReference type="EMBL" id="RHHB01000050">
    <property type="protein sequence ID" value="RNB45304.1"/>
    <property type="molecule type" value="Genomic_DNA"/>
</dbReference>
<dbReference type="AlphaFoldDB" id="A0A3M8A296"/>
<dbReference type="Proteomes" id="UP000275048">
    <property type="component" value="Unassembled WGS sequence"/>
</dbReference>
<accession>A0A3M8A296</accession>
<reference evidence="2 3" key="1">
    <citation type="submission" date="2018-10" db="EMBL/GenBank/DDBJ databases">
        <title>Isolation, diversity and antibacterial activity of antinobacteria from the wheat rhizosphere soil.</title>
        <authorList>
            <person name="Sun T."/>
        </authorList>
    </citation>
    <scope>NUCLEOTIDE SEQUENCE [LARGE SCALE GENOMIC DNA]</scope>
    <source>
        <strain evidence="2 3">SJ-23</strain>
    </source>
</reference>
<proteinExistence type="predicted"/>
<dbReference type="RefSeq" id="WP_122938146.1">
    <property type="nucleotide sequence ID" value="NZ_JBHSNT010000048.1"/>
</dbReference>
<evidence type="ECO:0000313" key="3">
    <source>
        <dbReference type="Proteomes" id="UP000275048"/>
    </source>
</evidence>
<organism evidence="2 3">
    <name type="scientific">Agromyces tardus</name>
    <dbReference type="NCBI Taxonomy" id="2583849"/>
    <lineage>
        <taxon>Bacteria</taxon>
        <taxon>Bacillati</taxon>
        <taxon>Actinomycetota</taxon>
        <taxon>Actinomycetes</taxon>
        <taxon>Micrococcales</taxon>
        <taxon>Microbacteriaceae</taxon>
        <taxon>Agromyces</taxon>
    </lineage>
</organism>
<dbReference type="InterPro" id="IPR057204">
    <property type="entry name" value="DUF7882"/>
</dbReference>
<protein>
    <recommendedName>
        <fullName evidence="1">DUF7882 domain-containing protein</fullName>
    </recommendedName>
</protein>
<dbReference type="OrthoDB" id="5007501at2"/>
<evidence type="ECO:0000313" key="2">
    <source>
        <dbReference type="EMBL" id="RNB45304.1"/>
    </source>
</evidence>
<feature type="domain" description="DUF7882" evidence="1">
    <location>
        <begin position="1"/>
        <end position="92"/>
    </location>
</feature>
<keyword evidence="3" id="KW-1185">Reference proteome</keyword>
<name>A0A3M8A296_9MICO</name>
<sequence>MGTLLLGRIARIHLDDDVLAHVHAVIISKLRVREPVSIAWVSEEGLRDEVIVNPSTTVVATFESARPPKLDRAWLNRLMMAANSVRGLNLTPQLVQAFRLDQDAAASAVDVAPGEAEPARRMPLPAE</sequence>
<comment type="caution">
    <text evidence="2">The sequence shown here is derived from an EMBL/GenBank/DDBJ whole genome shotgun (WGS) entry which is preliminary data.</text>
</comment>